<accession>A0A8H7AUU5</accession>
<name>A0A8H7AUU5_9EURO</name>
<evidence type="ECO:0000313" key="1">
    <source>
        <dbReference type="EMBL" id="KAF7513426.1"/>
    </source>
</evidence>
<dbReference type="Proteomes" id="UP000606974">
    <property type="component" value="Unassembled WGS sequence"/>
</dbReference>
<comment type="caution">
    <text evidence="1">The sequence shown here is derived from an EMBL/GenBank/DDBJ whole genome shotgun (WGS) entry which is preliminary data.</text>
</comment>
<gene>
    <name evidence="1" type="ORF">GJ744_009847</name>
</gene>
<protein>
    <submittedName>
        <fullName evidence="1">Uncharacterized protein</fullName>
    </submittedName>
</protein>
<dbReference type="EMBL" id="JAACFV010000006">
    <property type="protein sequence ID" value="KAF7513426.1"/>
    <property type="molecule type" value="Genomic_DNA"/>
</dbReference>
<reference evidence="1" key="1">
    <citation type="submission" date="2020-02" db="EMBL/GenBank/DDBJ databases">
        <authorList>
            <person name="Palmer J.M."/>
        </authorList>
    </citation>
    <scope>NUCLEOTIDE SEQUENCE</scope>
    <source>
        <strain evidence="1">EPUS1.4</strain>
        <tissue evidence="1">Thallus</tissue>
    </source>
</reference>
<organism evidence="1 2">
    <name type="scientific">Endocarpon pusillum</name>
    <dbReference type="NCBI Taxonomy" id="364733"/>
    <lineage>
        <taxon>Eukaryota</taxon>
        <taxon>Fungi</taxon>
        <taxon>Dikarya</taxon>
        <taxon>Ascomycota</taxon>
        <taxon>Pezizomycotina</taxon>
        <taxon>Eurotiomycetes</taxon>
        <taxon>Chaetothyriomycetidae</taxon>
        <taxon>Verrucariales</taxon>
        <taxon>Verrucariaceae</taxon>
        <taxon>Endocarpon</taxon>
    </lineage>
</organism>
<keyword evidence="2" id="KW-1185">Reference proteome</keyword>
<evidence type="ECO:0000313" key="2">
    <source>
        <dbReference type="Proteomes" id="UP000606974"/>
    </source>
</evidence>
<dbReference type="AlphaFoldDB" id="A0A8H7AUU5"/>
<proteinExistence type="predicted"/>
<sequence length="88" mass="10219">MEFLFRAPIVGGEYWAYCEDVREDEERVADWHGKETSLAVHGRGDMLVPECAFERTKKMPYSSVNSKYVETYASEGLDDDARMLYELQ</sequence>